<keyword evidence="12" id="KW-1133">Transmembrane helix</keyword>
<dbReference type="PANTHER" id="PTHR47943">
    <property type="entry name" value="CYTOCHROME P450 93A3-LIKE"/>
    <property type="match status" value="1"/>
</dbReference>
<name>A0A6P4A4L8_ZIZJJ</name>
<keyword evidence="8 11" id="KW-0503">Monooxygenase</keyword>
<feature type="binding site" description="axial binding residue" evidence="10">
    <location>
        <position position="443"/>
    </location>
    <ligand>
        <name>heme</name>
        <dbReference type="ChEBI" id="CHEBI:30413"/>
    </ligand>
    <ligandPart>
        <name>Fe</name>
        <dbReference type="ChEBI" id="CHEBI:18248"/>
    </ligandPart>
</feature>
<keyword evidence="5 10" id="KW-0479">Metal-binding</keyword>
<dbReference type="GO" id="GO:0016020">
    <property type="term" value="C:membrane"/>
    <property type="evidence" value="ECO:0007669"/>
    <property type="project" value="UniProtKB-SubCell"/>
</dbReference>
<dbReference type="InParanoid" id="A0A6P4A4L8"/>
<evidence type="ECO:0000256" key="3">
    <source>
        <dbReference type="ARBA" id="ARBA00010617"/>
    </source>
</evidence>
<keyword evidence="4 10" id="KW-0349">Heme</keyword>
<dbReference type="PRINTS" id="PR00463">
    <property type="entry name" value="EP450I"/>
</dbReference>
<reference evidence="13" key="1">
    <citation type="submission" date="2025-05" db="UniProtKB">
        <authorList>
            <consortium name="RefSeq"/>
        </authorList>
    </citation>
    <scope>NUCLEOTIDE SEQUENCE [LARGE SCALE GENOMIC DNA]</scope>
</reference>
<keyword evidence="7 10" id="KW-0408">Iron</keyword>
<dbReference type="Gene3D" id="1.10.630.10">
    <property type="entry name" value="Cytochrome P450"/>
    <property type="match status" value="1"/>
</dbReference>
<dbReference type="KEGG" id="zju:107418833"/>
<dbReference type="InterPro" id="IPR002401">
    <property type="entry name" value="Cyt_P450_E_grp-I"/>
</dbReference>
<dbReference type="SUPFAM" id="SSF48264">
    <property type="entry name" value="Cytochrome P450"/>
    <property type="match status" value="1"/>
</dbReference>
<dbReference type="AlphaFoldDB" id="A0A6P4A4L8"/>
<evidence type="ECO:0000256" key="1">
    <source>
        <dbReference type="ARBA" id="ARBA00001971"/>
    </source>
</evidence>
<dbReference type="PROSITE" id="PS00086">
    <property type="entry name" value="CYTOCHROME_P450"/>
    <property type="match status" value="1"/>
</dbReference>
<accession>A0A6P4A4L8</accession>
<organism evidence="13 14">
    <name type="scientific">Ziziphus jujuba</name>
    <name type="common">Chinese jujube</name>
    <name type="synonym">Ziziphus sativa</name>
    <dbReference type="NCBI Taxonomy" id="326968"/>
    <lineage>
        <taxon>Eukaryota</taxon>
        <taxon>Viridiplantae</taxon>
        <taxon>Streptophyta</taxon>
        <taxon>Embryophyta</taxon>
        <taxon>Tracheophyta</taxon>
        <taxon>Spermatophyta</taxon>
        <taxon>Magnoliopsida</taxon>
        <taxon>eudicotyledons</taxon>
        <taxon>Gunneridae</taxon>
        <taxon>Pentapetalae</taxon>
        <taxon>rosids</taxon>
        <taxon>fabids</taxon>
        <taxon>Rosales</taxon>
        <taxon>Rhamnaceae</taxon>
        <taxon>Paliureae</taxon>
        <taxon>Ziziphus</taxon>
    </lineage>
</organism>
<evidence type="ECO:0000256" key="4">
    <source>
        <dbReference type="ARBA" id="ARBA00022617"/>
    </source>
</evidence>
<dbReference type="GO" id="GO:0016705">
    <property type="term" value="F:oxidoreductase activity, acting on paired donors, with incorporation or reduction of molecular oxygen"/>
    <property type="evidence" value="ECO:0007669"/>
    <property type="project" value="InterPro"/>
</dbReference>
<evidence type="ECO:0000313" key="14">
    <source>
        <dbReference type="RefSeq" id="XP_015883005.1"/>
    </source>
</evidence>
<sequence>MAPYAMAILCVFLGLLFTFIFWPKHQKHGYKLPPGPWGLPILGNLYQLGTLPHHTLRNLAQKHGPIMSIWLGNVPTIVVSSSIAAELFLKTHDSVFSSRPPSQAADYILYGRKGILFTEHGPYWRAVRKLCASQLLSSSKVESFAPIRREELGCLVQTLEKAAVEHELVDLSEKISEAMENIIFRIVLGRSKEDGMDLKGLVEEALNLVGAFNLADFVPFLGALDLQGLKVRMKKFTTNFEKILDKIIGEHEQDYGRMRQEKPRDFIDVLLSLINQPLNPHDEQVHIIERSNIKAILIEMLIATYETSAITIEWTFSELMKNPSKMTRLQQELKDVIGTHRMVEETDLQNLPYLDMVVKETMRLHPAAPLLLPHQSTEDIAINGYYIAKNSRVLVNAWAIGRDPNVWSENVEEFYPERFINSKIDVGGQDLELIPFGSGRRKCPGMQLGLTTVRFVVAQLVHCFTWKLPNGTLPEDLDMSEKFFTASQRVHHLLALPTCRLVHTCP</sequence>
<comment type="cofactor">
    <cofactor evidence="1 10">
        <name>heme</name>
        <dbReference type="ChEBI" id="CHEBI:30413"/>
    </cofactor>
</comment>
<evidence type="ECO:0000256" key="11">
    <source>
        <dbReference type="RuleBase" id="RU000461"/>
    </source>
</evidence>
<evidence type="ECO:0000256" key="6">
    <source>
        <dbReference type="ARBA" id="ARBA00023002"/>
    </source>
</evidence>
<comment type="similarity">
    <text evidence="3 11">Belongs to the cytochrome P450 family.</text>
</comment>
<dbReference type="Pfam" id="PF00067">
    <property type="entry name" value="p450"/>
    <property type="match status" value="1"/>
</dbReference>
<evidence type="ECO:0000256" key="9">
    <source>
        <dbReference type="ARBA" id="ARBA00023136"/>
    </source>
</evidence>
<reference evidence="14" key="2">
    <citation type="submission" date="2025-08" db="UniProtKB">
        <authorList>
            <consortium name="RefSeq"/>
        </authorList>
    </citation>
    <scope>IDENTIFICATION</scope>
    <source>
        <tissue evidence="14">Seedling</tissue>
    </source>
</reference>
<evidence type="ECO:0000256" key="12">
    <source>
        <dbReference type="SAM" id="Phobius"/>
    </source>
</evidence>
<evidence type="ECO:0000256" key="2">
    <source>
        <dbReference type="ARBA" id="ARBA00004370"/>
    </source>
</evidence>
<keyword evidence="9 12" id="KW-0472">Membrane</keyword>
<dbReference type="GO" id="GO:0020037">
    <property type="term" value="F:heme binding"/>
    <property type="evidence" value="ECO:0007669"/>
    <property type="project" value="InterPro"/>
</dbReference>
<dbReference type="PANTHER" id="PTHR47943:SF9">
    <property type="entry name" value="CYTOCHROME P450"/>
    <property type="match status" value="1"/>
</dbReference>
<evidence type="ECO:0000256" key="7">
    <source>
        <dbReference type="ARBA" id="ARBA00023004"/>
    </source>
</evidence>
<evidence type="ECO:0000256" key="8">
    <source>
        <dbReference type="ARBA" id="ARBA00023033"/>
    </source>
</evidence>
<dbReference type="InterPro" id="IPR017972">
    <property type="entry name" value="Cyt_P450_CS"/>
</dbReference>
<dbReference type="Proteomes" id="UP001652623">
    <property type="component" value="Chromosome 2"/>
</dbReference>
<keyword evidence="13" id="KW-1185">Reference proteome</keyword>
<dbReference type="RefSeq" id="XP_015883005.1">
    <property type="nucleotide sequence ID" value="XM_016027519.4"/>
</dbReference>
<keyword evidence="12" id="KW-0812">Transmembrane</keyword>
<evidence type="ECO:0000313" key="13">
    <source>
        <dbReference type="Proteomes" id="UP001652623"/>
    </source>
</evidence>
<proteinExistence type="inferred from homology"/>
<dbReference type="GO" id="GO:0004497">
    <property type="term" value="F:monooxygenase activity"/>
    <property type="evidence" value="ECO:0007669"/>
    <property type="project" value="UniProtKB-KW"/>
</dbReference>
<evidence type="ECO:0000256" key="5">
    <source>
        <dbReference type="ARBA" id="ARBA00022723"/>
    </source>
</evidence>
<dbReference type="GeneID" id="107418833"/>
<dbReference type="PRINTS" id="PR00385">
    <property type="entry name" value="P450"/>
</dbReference>
<dbReference type="GO" id="GO:0005506">
    <property type="term" value="F:iron ion binding"/>
    <property type="evidence" value="ECO:0007669"/>
    <property type="project" value="InterPro"/>
</dbReference>
<protein>
    <submittedName>
        <fullName evidence="14">Cytochrome P450 CYP736A12</fullName>
    </submittedName>
</protein>
<comment type="subcellular location">
    <subcellularLocation>
        <location evidence="2">Membrane</location>
    </subcellularLocation>
</comment>
<evidence type="ECO:0000256" key="10">
    <source>
        <dbReference type="PIRSR" id="PIRSR602401-1"/>
    </source>
</evidence>
<feature type="transmembrane region" description="Helical" evidence="12">
    <location>
        <begin position="6"/>
        <end position="22"/>
    </location>
</feature>
<dbReference type="InterPro" id="IPR036396">
    <property type="entry name" value="Cyt_P450_sf"/>
</dbReference>
<keyword evidence="6 11" id="KW-0560">Oxidoreductase</keyword>
<dbReference type="FunFam" id="1.10.630.10:FF:000011">
    <property type="entry name" value="Cytochrome P450 83B1"/>
    <property type="match status" value="1"/>
</dbReference>
<gene>
    <name evidence="14" type="primary">LOC107418833</name>
</gene>
<dbReference type="CDD" id="cd11072">
    <property type="entry name" value="CYP71-like"/>
    <property type="match status" value="1"/>
</dbReference>
<dbReference type="InterPro" id="IPR001128">
    <property type="entry name" value="Cyt_P450"/>
</dbReference>